<dbReference type="VEuPathDB" id="FungiDB:Malapachy_3922"/>
<feature type="compositionally biased region" description="Low complexity" evidence="3">
    <location>
        <begin position="1613"/>
        <end position="1634"/>
    </location>
</feature>
<organism evidence="5 6">
    <name type="scientific">Malassezia pachydermatis</name>
    <dbReference type="NCBI Taxonomy" id="77020"/>
    <lineage>
        <taxon>Eukaryota</taxon>
        <taxon>Fungi</taxon>
        <taxon>Dikarya</taxon>
        <taxon>Basidiomycota</taxon>
        <taxon>Ustilaginomycotina</taxon>
        <taxon>Malasseziomycetes</taxon>
        <taxon>Malasseziales</taxon>
        <taxon>Malasseziaceae</taxon>
        <taxon>Malassezia</taxon>
    </lineage>
</organism>
<feature type="compositionally biased region" description="Polar residues" evidence="3">
    <location>
        <begin position="1956"/>
        <end position="2002"/>
    </location>
</feature>
<feature type="compositionally biased region" description="Low complexity" evidence="3">
    <location>
        <begin position="1821"/>
        <end position="1842"/>
    </location>
</feature>
<dbReference type="GO" id="GO:0016604">
    <property type="term" value="C:nuclear body"/>
    <property type="evidence" value="ECO:0007669"/>
    <property type="project" value="TreeGrafter"/>
</dbReference>
<feature type="compositionally biased region" description="Basic and acidic residues" evidence="3">
    <location>
        <begin position="965"/>
        <end position="987"/>
    </location>
</feature>
<feature type="region of interest" description="Disordered" evidence="3">
    <location>
        <begin position="1689"/>
        <end position="1719"/>
    </location>
</feature>
<feature type="compositionally biased region" description="Pro residues" evidence="3">
    <location>
        <begin position="440"/>
        <end position="453"/>
    </location>
</feature>
<dbReference type="Pfam" id="PF08585">
    <property type="entry name" value="RMI1_N_C"/>
    <property type="match status" value="1"/>
</dbReference>
<feature type="region of interest" description="Disordered" evidence="3">
    <location>
        <begin position="1189"/>
        <end position="1212"/>
    </location>
</feature>
<dbReference type="GO" id="GO:0000724">
    <property type="term" value="P:double-strand break repair via homologous recombination"/>
    <property type="evidence" value="ECO:0007669"/>
    <property type="project" value="TreeGrafter"/>
</dbReference>
<feature type="region of interest" description="Disordered" evidence="3">
    <location>
        <begin position="1238"/>
        <end position="1279"/>
    </location>
</feature>
<accession>A0A0M9VPD4</accession>
<evidence type="ECO:0000259" key="4">
    <source>
        <dbReference type="Pfam" id="PF08585"/>
    </source>
</evidence>
<evidence type="ECO:0000313" key="5">
    <source>
        <dbReference type="EMBL" id="KOS14289.1"/>
    </source>
</evidence>
<feature type="compositionally biased region" description="Low complexity" evidence="3">
    <location>
        <begin position="2122"/>
        <end position="2171"/>
    </location>
</feature>
<comment type="caution">
    <text evidence="5">The sequence shown here is derived from an EMBL/GenBank/DDBJ whole genome shotgun (WGS) entry which is preliminary data.</text>
</comment>
<feature type="region of interest" description="Disordered" evidence="3">
    <location>
        <begin position="756"/>
        <end position="815"/>
    </location>
</feature>
<feature type="region of interest" description="Disordered" evidence="3">
    <location>
        <begin position="881"/>
        <end position="1119"/>
    </location>
</feature>
<dbReference type="InterPro" id="IPR013894">
    <property type="entry name" value="RMI1_OB"/>
</dbReference>
<evidence type="ECO:0000256" key="3">
    <source>
        <dbReference type="SAM" id="MobiDB-lite"/>
    </source>
</evidence>
<evidence type="ECO:0000313" key="6">
    <source>
        <dbReference type="Proteomes" id="UP000037751"/>
    </source>
</evidence>
<name>A0A0M9VPD4_9BASI</name>
<feature type="region of interest" description="Disordered" evidence="3">
    <location>
        <begin position="1933"/>
        <end position="2002"/>
    </location>
</feature>
<dbReference type="OrthoDB" id="9972196at2759"/>
<evidence type="ECO:0000256" key="1">
    <source>
        <dbReference type="ARBA" id="ARBA00006395"/>
    </source>
</evidence>
<feature type="region of interest" description="Disordered" evidence="3">
    <location>
        <begin position="2117"/>
        <end position="2246"/>
    </location>
</feature>
<sequence length="2246" mass="239499">MDTSVRASVEKAVYEELQAAWGPLPLSRDWLSECIAYLTTKTPTICGDSAACLEQVRAQLLVSNLADSMEAAQPTPRLLQITHVMDVGVSAQALRDIFAARHTEPGTPFPRGMLRWHLSDGHQSKDLVAYEYTPIPALSLDTPLGTKILVRECVYDDQVLLLEAPHIHILGGFVPEWNIYADLAAQISEKLSVDVKPWPASNALPPARRVEASHASSAPARPLSSMTEVKAPTATVSAAPPSLSEPWSDDVMDEWDWDAERASHAGARGQSYFSMHAEMHAVTSALRGARPHNIPRSSVLLDPMESTCAQFHDMTLEMQDGSRCSDVPTAATKRVAAGIKAKCDRALVEGAKREQQRIAFAPDSECVRHGHGLWAGNQEARRLRIEQQELKAERLKRRKEQKMARKARGAKQTSSSESASSDVTDAGTTSLSSSSESSPPSTPPPGSVSPPPMENGTELDSCTSTTLGYRKVARRPLQSMADSRVRGADFAISTEAAASSGLKESAVPSDEMVPRTSHELLSDSDMEESGKQEAQTHMLRTPMRLYQNGMASRNAASSSYFVTVVPPADLPTESLPRNGGHPSMARRGTLLPLYPTLGGQLYAIAREYGLPSVGGLSLYLLDDGKGSDGPRIGDATWAALWSGFFEDEDLDETSGMMSTDNAEVDSFGKVTPLPYARRGPISPHQRQNYQALSGGTPIMRRIHRVASNTSMMSTNSASAASYTLEHGRLPIVGKFEWAVDPNRAKWWRSFISHAETVSETNSPRRAGPSEAPVLPTPRSNSGPRPLHLASLASPPSSRTLPQPPTTFDVPSRGLQGPEAGIIVPEDNDVQVRDAPIIAASPNLDAAPEQGQELLAAPSSVPDVFTPPSTNEGMMTAPTSVAEEPLPGQEKAPTASARAVPPPPSASTREPEAWSVSQGQVVRPHAMTAAMAALTSDSLAPSTRALPTPPPPPARPPSHPSASKPESIKSEPDTSHDNDSTHSKKEKPTVVASISAAASRLFGTQHKHTDSSSSAPEQKTESTTADSKKDESSRSVSDSTKAAAQAVLEGKPRTPPSPQLDVEEARDRLIERERATANARRHMQRASIDVPRSVKRASARMSEVISQPEEEMEAASMHKRNASATRFEAHGPILDAVHEAPPRRPLPQPQGPPLDPSATPVTMTGVGAGAGAGAAAIAASAGMPTVSSALAQDQAKSKEATSIPPADGASKRPVPTAHEMLSRRLAQNASSLRSPIVLDQSLPGDAPTSNSIITELSPPTSTDTKAGAMGDKENANVTSPTVPLSEMDQILPSVKDTSAKKEMTSSDNDIDTALLTTPPKTMAQRKLHRSSQQVPDAPTVAQLNRQNSVDFNNTLGDLQRALDLLSPRRASTKRSSLGRQNSLMGNAEKPMSAKDMFMAESEMMEQPPSDLQNAHSPDQLATGMTTPAYVRYGIGDISVQSDQSILSVERKRLSFREKQQGDAPSHANVLNTRHLNEEQEASTTGPAWDPMPMGETSAWSADPTPNPDQVTQWGQGPRPTWEMDDAPPIWQSSAASTLPTRAMVTEEPKPVQSIPSTRVRDSQQSQASWPGESMPPTENDSFQRRDSQSLTHRPVIALDQGRTSSDLVTPSTAPVPAARRAVPDAQAAPSVSQPAQPTPPQAQPTTEQVQKPTAPVAPASTAAAQPPPRTVPAAAPIGVLPVNIPPHDGAWSVRWDPPAPPALPEGGSAPPPPPKRDETEESLEAMLQNMQTRDAQSTAPAVGAAAQAGTTAPVPMNDEWARLAAQQQPWSVKGSMPLASQTTGMMHTPVRTSHSVDLSTMSQGAMESGRVTPPNEGPLPVSTMSPMSPNQSSSSLPKSNSSKDLYRMSTSPPPGQGRNNFLAKMSPKFKWPRRKKDEKRAHVSSTGSNGMIPSLPSGGISEDELANMDKSRNSTMSLSSVGRGLRMTRSNLQATDSNMISGSPVLPQPSMPWDSQGMMSSPSGSVIDKGSQQGLSSPFSTHSELFPEPNTSRMSAGEQPTPTSNAAFVFDEPPARSMNISQPGQPTQPLLSDMYHASIEEQSHPPASASLPHSNSTDTMALAPGAPGIPPTTVSTHSSAPSLMSQDQARMASWQMPGRVGQTQGNQTHFPPPVNQHMNQRMSGSSTVSQSQPSQMTSSTSTLPQAWPSTTNQMQQTQTQAQPMPSQPSASTLLPSQALMHSPAHAQGPPTAMSEAGQHGPTPPASSAPAPTSLRTDLSAQGHETLHQLEQGKDKITNGVRHMFNRS</sequence>
<feature type="compositionally biased region" description="Polar residues" evidence="3">
    <location>
        <begin position="1246"/>
        <end position="1263"/>
    </location>
</feature>
<feature type="domain" description="RecQ mediated genome instability protein 1 OB-fold" evidence="4">
    <location>
        <begin position="67"/>
        <end position="179"/>
    </location>
</feature>
<dbReference type="RefSeq" id="XP_017991921.1">
    <property type="nucleotide sequence ID" value="XM_018138381.1"/>
</dbReference>
<dbReference type="PANTHER" id="PTHR14790:SF15">
    <property type="entry name" value="RECQ-MEDIATED GENOME INSTABILITY PROTEIN 1"/>
    <property type="match status" value="1"/>
</dbReference>
<feature type="compositionally biased region" description="Pro residues" evidence="3">
    <location>
        <begin position="946"/>
        <end position="958"/>
    </location>
</feature>
<feature type="compositionally biased region" description="Polar residues" evidence="3">
    <location>
        <begin position="1010"/>
        <end position="1024"/>
    </location>
</feature>
<dbReference type="Gene3D" id="2.40.50.770">
    <property type="entry name" value="RecQ-mediated genome instability protein Rmi1, C-terminal domain"/>
    <property type="match status" value="1"/>
</dbReference>
<reference evidence="5 6" key="1">
    <citation type="submission" date="2015-07" db="EMBL/GenBank/DDBJ databases">
        <title>Draft Genome Sequence of Malassezia furfur CBS1878 and Malassezia pachydermatis CBS1879.</title>
        <authorList>
            <person name="Triana S."/>
            <person name="Ohm R."/>
            <person name="Gonzalez A."/>
            <person name="DeCock H."/>
            <person name="Restrepo S."/>
            <person name="Celis A."/>
        </authorList>
    </citation>
    <scope>NUCLEOTIDE SEQUENCE [LARGE SCALE GENOMIC DNA]</scope>
    <source>
        <strain evidence="5 6">CBS 1879</strain>
    </source>
</reference>
<keyword evidence="6" id="KW-1185">Reference proteome</keyword>
<dbReference type="GO" id="GO:0000712">
    <property type="term" value="P:resolution of meiotic recombination intermediates"/>
    <property type="evidence" value="ECO:0007669"/>
    <property type="project" value="TreeGrafter"/>
</dbReference>
<dbReference type="EMBL" id="LGAV01000004">
    <property type="protein sequence ID" value="KOS14289.1"/>
    <property type="molecule type" value="Genomic_DNA"/>
</dbReference>
<dbReference type="GeneID" id="28730257"/>
<feature type="compositionally biased region" description="Polar residues" evidence="3">
    <location>
        <begin position="1372"/>
        <end position="1383"/>
    </location>
</feature>
<feature type="compositionally biased region" description="Low complexity" evidence="3">
    <location>
        <begin position="783"/>
        <end position="800"/>
    </location>
</feature>
<feature type="compositionally biased region" description="Low complexity" evidence="3">
    <location>
        <begin position="430"/>
        <end position="439"/>
    </location>
</feature>
<dbReference type="InterPro" id="IPR042470">
    <property type="entry name" value="RMI1_N_C_sf"/>
</dbReference>
<dbReference type="Proteomes" id="UP000037751">
    <property type="component" value="Unassembled WGS sequence"/>
</dbReference>
<feature type="compositionally biased region" description="Basic residues" evidence="3">
    <location>
        <begin position="394"/>
        <end position="409"/>
    </location>
</feature>
<dbReference type="STRING" id="77020.A0A0M9VPD4"/>
<feature type="region of interest" description="Disordered" evidence="3">
    <location>
        <begin position="394"/>
        <end position="462"/>
    </location>
</feature>
<feature type="compositionally biased region" description="Polar residues" evidence="3">
    <location>
        <begin position="1600"/>
        <end position="1611"/>
    </location>
</feature>
<protein>
    <recommendedName>
        <fullName evidence="2">RecQ-mediated genome instability protein 1</fullName>
    </recommendedName>
</protein>
<feature type="region of interest" description="Disordered" evidence="3">
    <location>
        <begin position="204"/>
        <end position="226"/>
    </location>
</feature>
<feature type="compositionally biased region" description="Polar residues" evidence="3">
    <location>
        <begin position="1529"/>
        <end position="1538"/>
    </location>
</feature>
<gene>
    <name evidence="5" type="ORF">Malapachy_3922</name>
</gene>
<feature type="region of interest" description="Disordered" evidence="3">
    <location>
        <begin position="1366"/>
        <end position="1388"/>
    </location>
</feature>
<evidence type="ECO:0000256" key="2">
    <source>
        <dbReference type="ARBA" id="ARBA00018987"/>
    </source>
</evidence>
<feature type="compositionally biased region" description="Pro residues" evidence="3">
    <location>
        <begin position="1696"/>
        <end position="1712"/>
    </location>
</feature>
<feature type="compositionally biased region" description="Low complexity" evidence="3">
    <location>
        <begin position="1642"/>
        <end position="1663"/>
    </location>
</feature>
<feature type="compositionally biased region" description="Basic and acidic residues" evidence="3">
    <location>
        <begin position="2223"/>
        <end position="2235"/>
    </location>
</feature>
<feature type="region of interest" description="Disordered" evidence="3">
    <location>
        <begin position="1455"/>
        <end position="1671"/>
    </location>
</feature>
<feature type="compositionally biased region" description="Basic and acidic residues" evidence="3">
    <location>
        <begin position="1062"/>
        <end position="1074"/>
    </location>
</feature>
<dbReference type="GO" id="GO:0031422">
    <property type="term" value="C:RecQ family helicase-topoisomerase III complex"/>
    <property type="evidence" value="ECO:0007669"/>
    <property type="project" value="TreeGrafter"/>
</dbReference>
<proteinExistence type="inferred from homology"/>
<dbReference type="PANTHER" id="PTHR14790">
    <property type="entry name" value="RECQ-MEDIATED GENOME INSTABILITY PROTEIN 1 RMI1"/>
    <property type="match status" value="1"/>
</dbReference>
<feature type="region of interest" description="Disordered" evidence="3">
    <location>
        <begin position="1796"/>
        <end position="1903"/>
    </location>
</feature>
<comment type="similarity">
    <text evidence="1">Belongs to the RMI1 family.</text>
</comment>